<keyword evidence="1" id="KW-0175">Coiled coil</keyword>
<proteinExistence type="predicted"/>
<dbReference type="EMBL" id="MN740314">
    <property type="protein sequence ID" value="QHT99753.1"/>
    <property type="molecule type" value="Genomic_DNA"/>
</dbReference>
<accession>A0A6C0J7Z0</accession>
<reference evidence="2" key="1">
    <citation type="journal article" date="2020" name="Nature">
        <title>Giant virus diversity and host interactions through global metagenomics.</title>
        <authorList>
            <person name="Schulz F."/>
            <person name="Roux S."/>
            <person name="Paez-Espino D."/>
            <person name="Jungbluth S."/>
            <person name="Walsh D.A."/>
            <person name="Denef V.J."/>
            <person name="McMahon K.D."/>
            <person name="Konstantinidis K.T."/>
            <person name="Eloe-Fadrosh E.A."/>
            <person name="Kyrpides N.C."/>
            <person name="Woyke T."/>
        </authorList>
    </citation>
    <scope>NUCLEOTIDE SEQUENCE</scope>
    <source>
        <strain evidence="2">GVMAG-M-3300025727-45</strain>
    </source>
</reference>
<name>A0A6C0J7Z0_9ZZZZ</name>
<sequence>MTSLIDEIIASIHSNLNTNNVLQALKIYCECFNKGDEQQFVKKLWKRCLEPEVYRCLMEDYEFEEQEKEELKDEMHKLYKNTKTIEELLKNINIIMKMCMEDKEENDYLLNKFIPKCVIYFEYLLNKLKSDDRFTHEVCFNRFIKPYIDIFKFKNITPCILELKYCMYCANNSTMCFKHNTQMLIISCCTSCSSMIPNDYINL</sequence>
<evidence type="ECO:0000313" key="2">
    <source>
        <dbReference type="EMBL" id="QHT99753.1"/>
    </source>
</evidence>
<evidence type="ECO:0000256" key="1">
    <source>
        <dbReference type="SAM" id="Coils"/>
    </source>
</evidence>
<protein>
    <submittedName>
        <fullName evidence="2">Uncharacterized protein</fullName>
    </submittedName>
</protein>
<feature type="coiled-coil region" evidence="1">
    <location>
        <begin position="54"/>
        <end position="88"/>
    </location>
</feature>
<dbReference type="AlphaFoldDB" id="A0A6C0J7Z0"/>
<organism evidence="2">
    <name type="scientific">viral metagenome</name>
    <dbReference type="NCBI Taxonomy" id="1070528"/>
    <lineage>
        <taxon>unclassified sequences</taxon>
        <taxon>metagenomes</taxon>
        <taxon>organismal metagenomes</taxon>
    </lineage>
</organism>